<feature type="region of interest" description="Disordered" evidence="1">
    <location>
        <begin position="261"/>
        <end position="298"/>
    </location>
</feature>
<evidence type="ECO:0000256" key="1">
    <source>
        <dbReference type="SAM" id="MobiDB-lite"/>
    </source>
</evidence>
<proteinExistence type="predicted"/>
<gene>
    <name evidence="2" type="ORF">LCOR_12120.1</name>
</gene>
<dbReference type="Proteomes" id="UP000027586">
    <property type="component" value="Unassembled WGS sequence"/>
</dbReference>
<feature type="region of interest" description="Disordered" evidence="1">
    <location>
        <begin position="232"/>
        <end position="251"/>
    </location>
</feature>
<reference evidence="2" key="1">
    <citation type="submission" date="2013-08" db="EMBL/GenBank/DDBJ databases">
        <title>Gene expansion shapes genome architecture in the human pathogen Lichtheimia corymbifera: an evolutionary genomics analysis in the ancient terrestrial Mucorales (Mucoromycotina).</title>
        <authorList>
            <person name="Schwartze V.U."/>
            <person name="Winter S."/>
            <person name="Shelest E."/>
            <person name="Marcet-Houben M."/>
            <person name="Horn F."/>
            <person name="Wehner S."/>
            <person name="Hoffmann K."/>
            <person name="Riege K."/>
            <person name="Sammeth M."/>
            <person name="Nowrousian M."/>
            <person name="Valiante V."/>
            <person name="Linde J."/>
            <person name="Jacobsen I.D."/>
            <person name="Marz M."/>
            <person name="Brakhage A.A."/>
            <person name="Gabaldon T."/>
            <person name="Bocker S."/>
            <person name="Voigt K."/>
        </authorList>
    </citation>
    <scope>NUCLEOTIDE SEQUENCE [LARGE SCALE GENOMIC DNA]</scope>
    <source>
        <strain evidence="2">FSU 9682</strain>
    </source>
</reference>
<evidence type="ECO:0000313" key="3">
    <source>
        <dbReference type="Proteomes" id="UP000027586"/>
    </source>
</evidence>
<dbReference type="AlphaFoldDB" id="A0A068SHH4"/>
<feature type="compositionally biased region" description="Polar residues" evidence="1">
    <location>
        <begin position="84"/>
        <end position="102"/>
    </location>
</feature>
<name>A0A068SHH4_9FUNG</name>
<accession>A0A068SHH4</accession>
<feature type="region of interest" description="Disordered" evidence="1">
    <location>
        <begin position="72"/>
        <end position="181"/>
    </location>
</feature>
<dbReference type="EMBL" id="CBTN010000175">
    <property type="protein sequence ID" value="CDH61342.1"/>
    <property type="molecule type" value="Genomic_DNA"/>
</dbReference>
<sequence>MPAHQRTHPGLVDAMATNSWKLPFAGRELDILKDIIGVVGWDVNDIKQQLRQRRVWKHNNIIHTALSTLCTRQQQQQQQSSSSTPTTNDTSNVNSANSTPYNTPRLEPFRDLQQPPSPSSHIIGFKRTMADRSPQPDYQGRSRRSTTTSSSSTTRSQPRHHRILSNTEEDDHITPPPISSATASQSLDFLRSLDLSPTSGRISSLTLDNIKDNHVAPKESDVIENSDEHVDEQIDHGDGDSTGAPTLEINNSNDNIAASTATTTHDNEDRQQQHATTTTRPAADHDNNSNDNDSVDSWLRSDRPVEELANERAAAITEQIDREWDQLFENPYFTTSPTLSFI</sequence>
<evidence type="ECO:0000313" key="2">
    <source>
        <dbReference type="EMBL" id="CDH61342.1"/>
    </source>
</evidence>
<organism evidence="2 3">
    <name type="scientific">Lichtheimia corymbifera JMRC:FSU:9682</name>
    <dbReference type="NCBI Taxonomy" id="1263082"/>
    <lineage>
        <taxon>Eukaryota</taxon>
        <taxon>Fungi</taxon>
        <taxon>Fungi incertae sedis</taxon>
        <taxon>Mucoromycota</taxon>
        <taxon>Mucoromycotina</taxon>
        <taxon>Mucoromycetes</taxon>
        <taxon>Mucorales</taxon>
        <taxon>Lichtheimiaceae</taxon>
        <taxon>Lichtheimia</taxon>
    </lineage>
</organism>
<feature type="compositionally biased region" description="Low complexity" evidence="1">
    <location>
        <begin position="145"/>
        <end position="156"/>
    </location>
</feature>
<comment type="caution">
    <text evidence="2">The sequence shown here is derived from an EMBL/GenBank/DDBJ whole genome shotgun (WGS) entry which is preliminary data.</text>
</comment>
<dbReference type="VEuPathDB" id="FungiDB:LCOR_12120.1"/>
<protein>
    <submittedName>
        <fullName evidence="2">Uncharacterized protein</fullName>
    </submittedName>
</protein>
<dbReference type="OrthoDB" id="10528501at2759"/>
<keyword evidence="3" id="KW-1185">Reference proteome</keyword>
<feature type="compositionally biased region" description="Low complexity" evidence="1">
    <location>
        <begin position="73"/>
        <end position="83"/>
    </location>
</feature>